<comment type="caution">
    <text evidence="3">The sequence shown here is derived from an EMBL/GenBank/DDBJ whole genome shotgun (WGS) entry which is preliminary data.</text>
</comment>
<dbReference type="SUPFAM" id="SSF50249">
    <property type="entry name" value="Nucleic acid-binding proteins"/>
    <property type="match status" value="1"/>
</dbReference>
<feature type="non-terminal residue" evidence="3">
    <location>
        <position position="1"/>
    </location>
</feature>
<reference evidence="3 4" key="1">
    <citation type="submission" date="2024-05" db="EMBL/GenBank/DDBJ databases">
        <title>Culex pipiens pipiens assembly and annotation.</title>
        <authorList>
            <person name="Alout H."/>
            <person name="Durand T."/>
        </authorList>
    </citation>
    <scope>NUCLEOTIDE SEQUENCE [LARGE SCALE GENOMIC DNA]</scope>
    <source>
        <strain evidence="3">HA-2024</strain>
        <tissue evidence="3">Whole body</tissue>
    </source>
</reference>
<dbReference type="Pfam" id="PF00575">
    <property type="entry name" value="S1"/>
    <property type="match status" value="1"/>
</dbReference>
<dbReference type="InterPro" id="IPR023323">
    <property type="entry name" value="Tex-like_dom_sf"/>
</dbReference>
<dbReference type="SUPFAM" id="SSF47781">
    <property type="entry name" value="RuvA domain 2-like"/>
    <property type="match status" value="1"/>
</dbReference>
<evidence type="ECO:0000256" key="1">
    <source>
        <dbReference type="ARBA" id="ARBA00025453"/>
    </source>
</evidence>
<dbReference type="Gene3D" id="1.10.150.310">
    <property type="entry name" value="Tex RuvX-like domain-like"/>
    <property type="match status" value="1"/>
</dbReference>
<accession>A0ABD1CWP9</accession>
<dbReference type="InterPro" id="IPR037027">
    <property type="entry name" value="YqgF/RNaseH-like_dom_sf"/>
</dbReference>
<comment type="function">
    <text evidence="1">Associates with the EF-Tu.GDP complex and induces the exchange of GDP to GTP. It remains bound to the aminoacyl-tRNA.EF-Tu.GTP complex up to the GTP hydrolysis stage on the ribosome.</text>
</comment>
<dbReference type="GO" id="GO:0003729">
    <property type="term" value="F:mRNA binding"/>
    <property type="evidence" value="ECO:0007669"/>
    <property type="project" value="UniProtKB-ARBA"/>
</dbReference>
<evidence type="ECO:0000259" key="2">
    <source>
        <dbReference type="PROSITE" id="PS50126"/>
    </source>
</evidence>
<protein>
    <recommendedName>
        <fullName evidence="2">S1 motif domain-containing protein</fullName>
    </recommendedName>
</protein>
<dbReference type="Pfam" id="PF12836">
    <property type="entry name" value="HHH_3"/>
    <property type="match status" value="1"/>
</dbReference>
<dbReference type="InterPro" id="IPR032639">
    <property type="entry name" value="Tex_YqgF"/>
</dbReference>
<dbReference type="AlphaFoldDB" id="A0ABD1CWP9"/>
<sequence length="334" mass="37363">ECGLIALGNGTACRETESMLSYMMDEGILDKRQVRYCVVPEQGASIYSCSEVAKKEFPKMDVNLISAVSIARRLQDPLCEYVKIEPRHLGVGMYQHDINDKVLSETLDEVVTECVSFVGVDINTASVSLLSRVAGLTAKRAEHIVSHRTKHGPFRSREQLLKVKFVGDKTFTQCAGFIRIEPLTAGIREYNLLDSTWDIGRADFILRVREFAFRTNNEALVRMFNVPFERIDCVLSALQRELLRDYRSDLNKPPMFKQGVTSMADLAEGTVLTGAVNNVTDFGAFVDIGVETNGLIHRSKMNGKRVNIGDQVEVTVLSVDVGKRRLGLRLEKIL</sequence>
<name>A0ABD1CWP9_CULPP</name>
<dbReference type="InterPro" id="IPR050437">
    <property type="entry name" value="Ribos_protein_bS1-like"/>
</dbReference>
<dbReference type="PROSITE" id="PS50126">
    <property type="entry name" value="S1"/>
    <property type="match status" value="1"/>
</dbReference>
<dbReference type="EMBL" id="JBEHCU010008926">
    <property type="protein sequence ID" value="KAL1380851.1"/>
    <property type="molecule type" value="Genomic_DNA"/>
</dbReference>
<dbReference type="InterPro" id="IPR010994">
    <property type="entry name" value="RuvA_2-like"/>
</dbReference>
<dbReference type="InterPro" id="IPR044146">
    <property type="entry name" value="S1_Tex"/>
</dbReference>
<dbReference type="InterPro" id="IPR003029">
    <property type="entry name" value="S1_domain"/>
</dbReference>
<dbReference type="Pfam" id="PF16921">
    <property type="entry name" value="Tex_YqgF"/>
    <property type="match status" value="1"/>
</dbReference>
<proteinExistence type="predicted"/>
<dbReference type="PANTHER" id="PTHR10724">
    <property type="entry name" value="30S RIBOSOMAL PROTEIN S1"/>
    <property type="match status" value="1"/>
</dbReference>
<dbReference type="SUPFAM" id="SSF53098">
    <property type="entry name" value="Ribonuclease H-like"/>
    <property type="match status" value="1"/>
</dbReference>
<dbReference type="Gene3D" id="3.30.420.140">
    <property type="entry name" value="YqgF/RNase H-like domain"/>
    <property type="match status" value="1"/>
</dbReference>
<dbReference type="GO" id="GO:0005737">
    <property type="term" value="C:cytoplasm"/>
    <property type="evidence" value="ECO:0007669"/>
    <property type="project" value="UniProtKB-ARBA"/>
</dbReference>
<dbReference type="InterPro" id="IPR012340">
    <property type="entry name" value="NA-bd_OB-fold"/>
</dbReference>
<evidence type="ECO:0000313" key="3">
    <source>
        <dbReference type="EMBL" id="KAL1380851.1"/>
    </source>
</evidence>
<dbReference type="CDD" id="cd05685">
    <property type="entry name" value="S1_Tex"/>
    <property type="match status" value="1"/>
</dbReference>
<dbReference type="Gene3D" id="2.40.50.140">
    <property type="entry name" value="Nucleic acid-binding proteins"/>
    <property type="match status" value="1"/>
</dbReference>
<dbReference type="Proteomes" id="UP001562425">
    <property type="component" value="Unassembled WGS sequence"/>
</dbReference>
<feature type="domain" description="S1 motif" evidence="2">
    <location>
        <begin position="269"/>
        <end position="331"/>
    </location>
</feature>
<dbReference type="PANTHER" id="PTHR10724:SF10">
    <property type="entry name" value="S1 RNA-BINDING DOMAIN-CONTAINING PROTEIN 1"/>
    <property type="match status" value="1"/>
</dbReference>
<dbReference type="SMART" id="SM00316">
    <property type="entry name" value="S1"/>
    <property type="match status" value="1"/>
</dbReference>
<dbReference type="Gene3D" id="1.10.3500.10">
    <property type="entry name" value="Tex N-terminal region-like"/>
    <property type="match status" value="1"/>
</dbReference>
<gene>
    <name evidence="3" type="ORF">pipiens_001064</name>
</gene>
<organism evidence="3 4">
    <name type="scientific">Culex pipiens pipiens</name>
    <name type="common">Northern house mosquito</name>
    <dbReference type="NCBI Taxonomy" id="38569"/>
    <lineage>
        <taxon>Eukaryota</taxon>
        <taxon>Metazoa</taxon>
        <taxon>Ecdysozoa</taxon>
        <taxon>Arthropoda</taxon>
        <taxon>Hexapoda</taxon>
        <taxon>Insecta</taxon>
        <taxon>Pterygota</taxon>
        <taxon>Neoptera</taxon>
        <taxon>Endopterygota</taxon>
        <taxon>Diptera</taxon>
        <taxon>Nematocera</taxon>
        <taxon>Culicoidea</taxon>
        <taxon>Culicidae</taxon>
        <taxon>Culicinae</taxon>
        <taxon>Culicini</taxon>
        <taxon>Culex</taxon>
        <taxon>Culex</taxon>
    </lineage>
</organism>
<keyword evidence="4" id="KW-1185">Reference proteome</keyword>
<dbReference type="FunFam" id="2.40.50.140:FF:000051">
    <property type="entry name" value="RNA-binding transcriptional accessory protein"/>
    <property type="match status" value="1"/>
</dbReference>
<evidence type="ECO:0000313" key="4">
    <source>
        <dbReference type="Proteomes" id="UP001562425"/>
    </source>
</evidence>
<dbReference type="InterPro" id="IPR012337">
    <property type="entry name" value="RNaseH-like_sf"/>
</dbReference>